<dbReference type="GO" id="GO:0000981">
    <property type="term" value="F:DNA-binding transcription factor activity, RNA polymerase II-specific"/>
    <property type="evidence" value="ECO:0007669"/>
    <property type="project" value="InterPro"/>
</dbReference>
<dbReference type="CDD" id="cd00067">
    <property type="entry name" value="GAL4"/>
    <property type="match status" value="1"/>
</dbReference>
<dbReference type="InterPro" id="IPR001138">
    <property type="entry name" value="Zn2Cys6_DnaBD"/>
</dbReference>
<accession>A0A2J6S0X0</accession>
<evidence type="ECO:0000256" key="2">
    <source>
        <dbReference type="ARBA" id="ARBA00022723"/>
    </source>
</evidence>
<dbReference type="Pfam" id="PF04082">
    <property type="entry name" value="Fungal_trans"/>
    <property type="match status" value="1"/>
</dbReference>
<evidence type="ECO:0000259" key="4">
    <source>
        <dbReference type="SMART" id="SM00906"/>
    </source>
</evidence>
<dbReference type="Proteomes" id="UP000235786">
    <property type="component" value="Unassembled WGS sequence"/>
</dbReference>
<proteinExistence type="predicted"/>
<dbReference type="InterPro" id="IPR036864">
    <property type="entry name" value="Zn2-C6_fun-type_DNA-bd_sf"/>
</dbReference>
<dbReference type="GO" id="GO:0005634">
    <property type="term" value="C:nucleus"/>
    <property type="evidence" value="ECO:0007669"/>
    <property type="project" value="UniProtKB-SubCell"/>
</dbReference>
<evidence type="ECO:0000256" key="3">
    <source>
        <dbReference type="ARBA" id="ARBA00023242"/>
    </source>
</evidence>
<protein>
    <recommendedName>
        <fullName evidence="4">Xylanolytic transcriptional activator regulatory domain-containing protein</fullName>
    </recommendedName>
</protein>
<dbReference type="EMBL" id="KZ613941">
    <property type="protein sequence ID" value="PMD44398.1"/>
    <property type="molecule type" value="Genomic_DNA"/>
</dbReference>
<feature type="domain" description="Xylanolytic transcriptional activator regulatory" evidence="4">
    <location>
        <begin position="337"/>
        <end position="411"/>
    </location>
</feature>
<keyword evidence="3" id="KW-0539">Nucleus</keyword>
<keyword evidence="2" id="KW-0479">Metal-binding</keyword>
<dbReference type="AlphaFoldDB" id="A0A2J6S0X0"/>
<dbReference type="STRING" id="1149755.A0A2J6S0X0"/>
<dbReference type="OrthoDB" id="762982at2759"/>
<dbReference type="SMART" id="SM00906">
    <property type="entry name" value="Fungal_trans"/>
    <property type="match status" value="1"/>
</dbReference>
<gene>
    <name evidence="5" type="ORF">L207DRAFT_579337</name>
</gene>
<dbReference type="InterPro" id="IPR050613">
    <property type="entry name" value="Sec_Metabolite_Reg"/>
</dbReference>
<dbReference type="InterPro" id="IPR007219">
    <property type="entry name" value="XnlR_reg_dom"/>
</dbReference>
<name>A0A2J6S0X0_HYAVF</name>
<dbReference type="GO" id="GO:0008270">
    <property type="term" value="F:zinc ion binding"/>
    <property type="evidence" value="ECO:0007669"/>
    <property type="project" value="InterPro"/>
</dbReference>
<evidence type="ECO:0000313" key="5">
    <source>
        <dbReference type="EMBL" id="PMD44398.1"/>
    </source>
</evidence>
<dbReference type="PANTHER" id="PTHR31001">
    <property type="entry name" value="UNCHARACTERIZED TRANSCRIPTIONAL REGULATORY PROTEIN"/>
    <property type="match status" value="1"/>
</dbReference>
<evidence type="ECO:0000256" key="1">
    <source>
        <dbReference type="ARBA" id="ARBA00004123"/>
    </source>
</evidence>
<evidence type="ECO:0000313" key="6">
    <source>
        <dbReference type="Proteomes" id="UP000235786"/>
    </source>
</evidence>
<keyword evidence="6" id="KW-1185">Reference proteome</keyword>
<sequence>MSSLEYVSRQTTTQFAFSELFSVQSSAVHVANRFHRIKCNRELPCQNCIVRSIPSQCNYRGHGPVPARGFRSAHAEGMQERLNRLESLVTTLVSQDQVVGHANPNLEDGNGYSFEDNVSREPETASIAGLQQGVGVLKVDGDASVYRGSTHWRDVMKEVNELRSLWNQVQDDQDDLLSQVAFSTNMVNGPGLLCGVVKPVGIEELLATIPPKCTTDKLIALFFDKNHSPIPTFHVLHEQTFMQQYEAHWENPSETKLMWIGLLFSMLSLIMLSFYLNEEEPPEYEGASQSLHELYRLRTAQCLMIGDITKCAPHTLETMIYNSMAEWADNGGSETRVWMMVGLLVRVALQMGYHRDPSQYPEITVFHGELRRRVWAFVQGLDILTSFLVGLPSTIRIIDSDTMAPRNLHDWELTEDIQVLPESRPLSEDTPVGYMLAKRTIITVVGDIISLVTSLGQYSYEQVLELDDRLAQAYKELPVHLKMDAPEVMLKEHPSLVNRRIQLEFLYNQNVCILHRKFLTRGRIDPRYTRSYQRCMESAFNLLDHQRYLYTETKVRGTMKPRHWYRVSYTSHDFILAAMIVCLDVRYRKLEEQSGRVFVDESQQARSWQALEFACKVWKGEKDGSPEAAKVYQVLSQVLASYASQENSDIVSGQMVEPAVRTGAQPPLFAQNQWLGVPEVNMDIDWEVWDSFIEGGSFQDTFGTI</sequence>
<organism evidence="5 6">
    <name type="scientific">Hyaloscypha variabilis (strain UAMH 11265 / GT02V1 / F)</name>
    <name type="common">Meliniomyces variabilis</name>
    <dbReference type="NCBI Taxonomy" id="1149755"/>
    <lineage>
        <taxon>Eukaryota</taxon>
        <taxon>Fungi</taxon>
        <taxon>Dikarya</taxon>
        <taxon>Ascomycota</taxon>
        <taxon>Pezizomycotina</taxon>
        <taxon>Leotiomycetes</taxon>
        <taxon>Helotiales</taxon>
        <taxon>Hyaloscyphaceae</taxon>
        <taxon>Hyaloscypha</taxon>
        <taxon>Hyaloscypha variabilis</taxon>
    </lineage>
</organism>
<dbReference type="Gene3D" id="4.10.240.10">
    <property type="entry name" value="Zn(2)-C6 fungal-type DNA-binding domain"/>
    <property type="match status" value="1"/>
</dbReference>
<reference evidence="5 6" key="1">
    <citation type="submission" date="2016-04" db="EMBL/GenBank/DDBJ databases">
        <title>A degradative enzymes factory behind the ericoid mycorrhizal symbiosis.</title>
        <authorList>
            <consortium name="DOE Joint Genome Institute"/>
            <person name="Martino E."/>
            <person name="Morin E."/>
            <person name="Grelet G."/>
            <person name="Kuo A."/>
            <person name="Kohler A."/>
            <person name="Daghino S."/>
            <person name="Barry K."/>
            <person name="Choi C."/>
            <person name="Cichocki N."/>
            <person name="Clum A."/>
            <person name="Copeland A."/>
            <person name="Hainaut M."/>
            <person name="Haridas S."/>
            <person name="Labutti K."/>
            <person name="Lindquist E."/>
            <person name="Lipzen A."/>
            <person name="Khouja H.-R."/>
            <person name="Murat C."/>
            <person name="Ohm R."/>
            <person name="Olson A."/>
            <person name="Spatafora J."/>
            <person name="Veneault-Fourrey C."/>
            <person name="Henrissat B."/>
            <person name="Grigoriev I."/>
            <person name="Martin F."/>
            <person name="Perotto S."/>
        </authorList>
    </citation>
    <scope>NUCLEOTIDE SEQUENCE [LARGE SCALE GENOMIC DNA]</scope>
    <source>
        <strain evidence="5 6">F</strain>
    </source>
</reference>
<dbReference type="PANTHER" id="PTHR31001:SF49">
    <property type="entry name" value="ZN(II)2CYS6 TRANSCRIPTION FACTOR (EUROFUNG)"/>
    <property type="match status" value="1"/>
</dbReference>
<comment type="subcellular location">
    <subcellularLocation>
        <location evidence="1">Nucleus</location>
    </subcellularLocation>
</comment>
<dbReference type="GO" id="GO:0006351">
    <property type="term" value="P:DNA-templated transcription"/>
    <property type="evidence" value="ECO:0007669"/>
    <property type="project" value="InterPro"/>
</dbReference>
<dbReference type="GO" id="GO:0003677">
    <property type="term" value="F:DNA binding"/>
    <property type="evidence" value="ECO:0007669"/>
    <property type="project" value="InterPro"/>
</dbReference>
<dbReference type="CDD" id="cd12148">
    <property type="entry name" value="fungal_TF_MHR"/>
    <property type="match status" value="1"/>
</dbReference>